<dbReference type="Gene3D" id="3.30.450.280">
    <property type="entry name" value="GAF domain"/>
    <property type="match status" value="1"/>
</dbReference>
<evidence type="ECO:0000259" key="8">
    <source>
        <dbReference type="Pfam" id="PF07568"/>
    </source>
</evidence>
<dbReference type="Gene3D" id="3.30.565.10">
    <property type="entry name" value="Histidine kinase-like ATPase, C-terminal domain"/>
    <property type="match status" value="1"/>
</dbReference>
<organism evidence="10">
    <name type="scientific">freshwater metagenome</name>
    <dbReference type="NCBI Taxonomy" id="449393"/>
    <lineage>
        <taxon>unclassified sequences</taxon>
        <taxon>metagenomes</taxon>
        <taxon>ecological metagenomes</taxon>
    </lineage>
</organism>
<protein>
    <recommendedName>
        <fullName evidence="2">histidine kinase</fullName>
        <ecNumber evidence="2">2.7.13.3</ecNumber>
    </recommendedName>
</protein>
<keyword evidence="7" id="KW-0067">ATP-binding</keyword>
<evidence type="ECO:0000256" key="3">
    <source>
        <dbReference type="ARBA" id="ARBA00022553"/>
    </source>
</evidence>
<dbReference type="InterPro" id="IPR011495">
    <property type="entry name" value="Sig_transdc_His_kin_sub2_dim/P"/>
</dbReference>
<dbReference type="GO" id="GO:0004673">
    <property type="term" value="F:protein histidine kinase activity"/>
    <property type="evidence" value="ECO:0007669"/>
    <property type="project" value="UniProtKB-EC"/>
</dbReference>
<dbReference type="EC" id="2.7.13.3" evidence="2"/>
<reference evidence="10" key="1">
    <citation type="submission" date="2020-05" db="EMBL/GenBank/DDBJ databases">
        <authorList>
            <person name="Chiriac C."/>
            <person name="Salcher M."/>
            <person name="Ghai R."/>
            <person name="Kavagutti S V."/>
        </authorList>
    </citation>
    <scope>NUCLEOTIDE SEQUENCE</scope>
</reference>
<keyword evidence="4" id="KW-0808">Transferase</keyword>
<feature type="domain" description="Signal transduction histidine kinase subgroup 2 dimerisation and phosphoacceptor" evidence="8">
    <location>
        <begin position="277"/>
        <end position="344"/>
    </location>
</feature>
<evidence type="ECO:0000259" key="9">
    <source>
        <dbReference type="Pfam" id="PF12282"/>
    </source>
</evidence>
<evidence type="ECO:0000256" key="2">
    <source>
        <dbReference type="ARBA" id="ARBA00012438"/>
    </source>
</evidence>
<dbReference type="GO" id="GO:0005524">
    <property type="term" value="F:ATP binding"/>
    <property type="evidence" value="ECO:0007669"/>
    <property type="project" value="UniProtKB-KW"/>
</dbReference>
<gene>
    <name evidence="10" type="ORF">UFOPK1726_00145</name>
</gene>
<accession>A0A6J6DWU6</accession>
<evidence type="ECO:0000256" key="1">
    <source>
        <dbReference type="ARBA" id="ARBA00000085"/>
    </source>
</evidence>
<dbReference type="Pfam" id="PF07568">
    <property type="entry name" value="HisKA_2"/>
    <property type="match status" value="1"/>
</dbReference>
<keyword evidence="5" id="KW-0547">Nucleotide-binding</keyword>
<dbReference type="InterPro" id="IPR036890">
    <property type="entry name" value="HATPase_C_sf"/>
</dbReference>
<evidence type="ECO:0000313" key="10">
    <source>
        <dbReference type="EMBL" id="CAB4568650.1"/>
    </source>
</evidence>
<evidence type="ECO:0000256" key="5">
    <source>
        <dbReference type="ARBA" id="ARBA00022741"/>
    </source>
</evidence>
<dbReference type="InterPro" id="IPR022066">
    <property type="entry name" value="PdtaS_GAF"/>
</dbReference>
<feature type="domain" description="Histidine kinase PdtaS GAF" evidence="9">
    <location>
        <begin position="1"/>
        <end position="130"/>
    </location>
</feature>
<dbReference type="PANTHER" id="PTHR41523">
    <property type="entry name" value="TWO-COMPONENT SYSTEM SENSOR PROTEIN"/>
    <property type="match status" value="1"/>
</dbReference>
<name>A0A6J6DWU6_9ZZZZ</name>
<dbReference type="PANTHER" id="PTHR41523:SF8">
    <property type="entry name" value="ETHYLENE RESPONSE SENSOR PROTEIN"/>
    <property type="match status" value="1"/>
</dbReference>
<evidence type="ECO:0000256" key="6">
    <source>
        <dbReference type="ARBA" id="ARBA00022777"/>
    </source>
</evidence>
<keyword evidence="3" id="KW-0597">Phosphoprotein</keyword>
<dbReference type="SUPFAM" id="SSF55874">
    <property type="entry name" value="ATPase domain of HSP90 chaperone/DNA topoisomerase II/histidine kinase"/>
    <property type="match status" value="1"/>
</dbReference>
<dbReference type="EMBL" id="CAEZTT010000007">
    <property type="protein sequence ID" value="CAB4568650.1"/>
    <property type="molecule type" value="Genomic_DNA"/>
</dbReference>
<evidence type="ECO:0000256" key="4">
    <source>
        <dbReference type="ARBA" id="ARBA00022679"/>
    </source>
</evidence>
<keyword evidence="6" id="KW-0418">Kinase</keyword>
<comment type="catalytic activity">
    <reaction evidence="1">
        <text>ATP + protein L-histidine = ADP + protein N-phospho-L-histidine.</text>
        <dbReference type="EC" id="2.7.13.3"/>
    </reaction>
</comment>
<sequence length="456" mass="49596">MEQLVQQHTELDAAATEQLSQLVSEWTLLADLSFSDLLLWVPKWHEGGYVCVAQIRPVTAPTEIDSDLVGSFQSERRLLAVDRAATQKEIIELADLIAIPIIKDGNCIAIVERHRGQRQEGELTSAYLAAAKKLFGMVRLGQFPPVSSTATTTSLPRVGDGVLLLDSAGIVQYASPNATSAFRRLGLATNLVGLELASNAVSLIKRVGVIDESITLIANGTIAGAAEIENKSATITLRSYPFVVNQKPDGALILVRDVTELRRRERALLTKEAALREAHHRVKNNLQTVAALLRMQARRSSEEAKRALIEAERRIEVIALVHETLTLAPSENVDFNQIADRLIALTSELAPAKLAITRDGEFGKYAAEVAVPLAAALSELLQNAIEHGDISKPIQVQVHRTNQLDFSVINSMKTRGAHAEGLGLSIVRSLVEGELTGQVDITTNNGSFQVRIMLDK</sequence>
<dbReference type="Pfam" id="PF12282">
    <property type="entry name" value="GAF_PdtaS"/>
    <property type="match status" value="1"/>
</dbReference>
<dbReference type="AlphaFoldDB" id="A0A6J6DWU6"/>
<evidence type="ECO:0000256" key="7">
    <source>
        <dbReference type="ARBA" id="ARBA00022840"/>
    </source>
</evidence>
<proteinExistence type="predicted"/>
<dbReference type="InterPro" id="IPR038424">
    <property type="entry name" value="H_kinase_PdtaS_GAF_sf"/>
</dbReference>
<dbReference type="Gene3D" id="3.30.450.20">
    <property type="entry name" value="PAS domain"/>
    <property type="match status" value="1"/>
</dbReference>